<dbReference type="EMBL" id="CM040455">
    <property type="protein sequence ID" value="MCI4375881.1"/>
    <property type="molecule type" value="Genomic_DNA"/>
</dbReference>
<dbReference type="Proteomes" id="UP000829447">
    <property type="component" value="Linkage Group LG2"/>
</dbReference>
<accession>A0ACC5WA77</accession>
<reference evidence="1 2" key="1">
    <citation type="journal article" date="2022" name="bioRxiv">
        <title>An ancient truncated duplication of the anti-Mullerian hormone receptor type 2 gene is a potential conserved master sex determinant in the Pangasiidae catfish family.</title>
        <authorList>
            <person name="Wen M."/>
            <person name="Pan Q."/>
            <person name="Jouanno E."/>
            <person name="Montfort J."/>
            <person name="Zahm M."/>
            <person name="Cabau C."/>
            <person name="Klopp C."/>
            <person name="Iampietro C."/>
            <person name="Roques C."/>
            <person name="Bouchez O."/>
            <person name="Castinel A."/>
            <person name="Donnadieu C."/>
            <person name="Parrinello H."/>
            <person name="Poncet C."/>
            <person name="Belmonte E."/>
            <person name="Gautier V."/>
            <person name="Avarre J.-C."/>
            <person name="Dugue R."/>
            <person name="Gustiano R."/>
            <person name="Ha T.T.T."/>
            <person name="Campet M."/>
            <person name="Sriphairoj K."/>
            <person name="Ribolli J."/>
            <person name="de Almeida F.L."/>
            <person name="Desvignes T."/>
            <person name="Postlethwait J.H."/>
            <person name="Bucao C.F."/>
            <person name="Robinson-Rechavi M."/>
            <person name="Bobe J."/>
            <person name="Herpin A."/>
            <person name="Guiguen Y."/>
        </authorList>
    </citation>
    <scope>NUCLEOTIDE SEQUENCE [LARGE SCALE GENOMIC DNA]</scope>
    <source>
        <strain evidence="1">YG-Dec2019</strain>
    </source>
</reference>
<comment type="caution">
    <text evidence="1">The sequence shown here is derived from an EMBL/GenBank/DDBJ whole genome shotgun (WGS) entry which is preliminary data.</text>
</comment>
<proteinExistence type="predicted"/>
<protein>
    <submittedName>
        <fullName evidence="1">Uncharacterized protein</fullName>
    </submittedName>
</protein>
<keyword evidence="2" id="KW-1185">Reference proteome</keyword>
<sequence length="165" mass="18646">MQAAAFLTVTLLLTAITGTHQMSIRTEQTVNAMCRETITLPCSVDKNVTVMEYYWTNGTKKLCDYNGPMKEVSPHIHCKYTDNQQLLLTIHHVHPGYNGEYFCMLMASSDHKVSTTILEVSDCDERSSMWINDPRQNHACASERKWINLLVSLTALLSLILHSGI</sequence>
<evidence type="ECO:0000313" key="1">
    <source>
        <dbReference type="EMBL" id="MCI4375881.1"/>
    </source>
</evidence>
<evidence type="ECO:0000313" key="2">
    <source>
        <dbReference type="Proteomes" id="UP000829447"/>
    </source>
</evidence>
<gene>
    <name evidence="1" type="ORF">PGIGA_G00115190</name>
</gene>
<name>A0ACC5WA77_PANGG</name>
<organism evidence="1 2">
    <name type="scientific">Pangasianodon gigas</name>
    <name type="common">Mekong giant catfish</name>
    <name type="synonym">Pangasius gigas</name>
    <dbReference type="NCBI Taxonomy" id="30993"/>
    <lineage>
        <taxon>Eukaryota</taxon>
        <taxon>Metazoa</taxon>
        <taxon>Chordata</taxon>
        <taxon>Craniata</taxon>
        <taxon>Vertebrata</taxon>
        <taxon>Euteleostomi</taxon>
        <taxon>Actinopterygii</taxon>
        <taxon>Neopterygii</taxon>
        <taxon>Teleostei</taxon>
        <taxon>Ostariophysi</taxon>
        <taxon>Siluriformes</taxon>
        <taxon>Pangasiidae</taxon>
        <taxon>Pangasianodon</taxon>
    </lineage>
</organism>